<feature type="region of interest" description="Disordered" evidence="5">
    <location>
        <begin position="96"/>
        <end position="123"/>
    </location>
</feature>
<feature type="domain" description="PH" evidence="6">
    <location>
        <begin position="141"/>
        <end position="244"/>
    </location>
</feature>
<dbReference type="InterPro" id="IPR003128">
    <property type="entry name" value="Villin_headpiece"/>
</dbReference>
<reference evidence="8" key="1">
    <citation type="submission" date="2020-05" db="EMBL/GenBank/DDBJ databases">
        <title>Phylogenomic resolution of chytrid fungi.</title>
        <authorList>
            <person name="Stajich J.E."/>
            <person name="Amses K."/>
            <person name="Simmons R."/>
            <person name="Seto K."/>
            <person name="Myers J."/>
            <person name="Bonds A."/>
            <person name="Quandt C.A."/>
            <person name="Barry K."/>
            <person name="Liu P."/>
            <person name="Grigoriev I."/>
            <person name="Longcore J.E."/>
            <person name="James T.Y."/>
        </authorList>
    </citation>
    <scope>NUCLEOTIDE SEQUENCE</scope>
    <source>
        <strain evidence="8">JEL0318</strain>
    </source>
</reference>
<dbReference type="InterPro" id="IPR036180">
    <property type="entry name" value="Gelsolin-like_dom_sf"/>
</dbReference>
<dbReference type="InterPro" id="IPR036886">
    <property type="entry name" value="Villin_headpiece_dom_sf"/>
</dbReference>
<keyword evidence="2" id="KW-0117">Actin capping</keyword>
<dbReference type="SUPFAM" id="SSF47050">
    <property type="entry name" value="VHP, Villin headpiece domain"/>
    <property type="match status" value="1"/>
</dbReference>
<evidence type="ECO:0000256" key="3">
    <source>
        <dbReference type="ARBA" id="ARBA00022737"/>
    </source>
</evidence>
<dbReference type="SUPFAM" id="SSF55753">
    <property type="entry name" value="Actin depolymerizing proteins"/>
    <property type="match status" value="3"/>
</dbReference>
<dbReference type="GO" id="GO:0051015">
    <property type="term" value="F:actin filament binding"/>
    <property type="evidence" value="ECO:0007669"/>
    <property type="project" value="InterPro"/>
</dbReference>
<dbReference type="AlphaFoldDB" id="A0AAD5SJK2"/>
<dbReference type="PRINTS" id="PR00597">
    <property type="entry name" value="GELSOLIN"/>
</dbReference>
<organism evidence="8 9">
    <name type="scientific">Rhizophlyctis rosea</name>
    <dbReference type="NCBI Taxonomy" id="64517"/>
    <lineage>
        <taxon>Eukaryota</taxon>
        <taxon>Fungi</taxon>
        <taxon>Fungi incertae sedis</taxon>
        <taxon>Chytridiomycota</taxon>
        <taxon>Chytridiomycota incertae sedis</taxon>
        <taxon>Chytridiomycetes</taxon>
        <taxon>Rhizophlyctidales</taxon>
        <taxon>Rhizophlyctidaceae</taxon>
        <taxon>Rhizophlyctis</taxon>
    </lineage>
</organism>
<sequence>MMNWKRTDFAVETTALHVPRQIAEKVFQEDLYPPIAAVDPSAAADRWFSGESIPPIMMDVVFEAPQPQTGLTVTVIGDDGVEADVELSPVKETMRMDRRVSSTIRRKSSLMPKSASSHPSVGGHSLPVEGEQAHAGGHPQAVYLDGYMDLERKGWLGSVWERRYLSLKTSRLYINADEHSETPLLSVGAADIRLAEGFSIGKGPDGVNLELGFSVDVGDKTYRFRAATQSERDHWLFALRNVAKQSTFGHMISRSSSADLTNSPRGSVVSLGAGRISTASTSLPPLPRAPQPIARTAAALMGELQCLVSPDARKAPQFTSRLVVLDEDAMLHSYVNDIKAYTTGKPPLESMNLSAAISVRLLGEGDIQIGTNGQTSASNITDRTDFIINTAKRTLIFRARRAYEAANWVVQIRRVILAKGVMPAAELIGSEVLEGWVETAKVTAAGGVPSTSELRGRCWLSVINGSFYYSTNPASTTYIHAIPANSFEEVSVVSDPGLNLAMAFDVQIRENNQQVMIRHITESPETLEKWVSGLVQIKRASFDLLAKLGIKSDEALRSEIGMIKSAGELESADGLVVLDEAKLNKGEQKALIGVFGKVRLTFGYVECSWNSLRSDAAFVLDVGNVVYHYNGPNASRVCRARAMDVATSIRKSRSNRPRVLLVENDDRELIAKFFSHLTESKPSFDYPVSDEAIVAGMGYVSLFRVQDATSRRKKLNFVYEGVGPSKTLLETDGCYILQSNVEVFAWVGSKSSTESRNVAAVVLKRLMAMIKAGGQNAVFAQRMHEGSESVVWKEKFVDYEGSLPISMRIVEPTKKTTAPTLVQLPIAISPLLSRAVLPSNLLHLPEATTTPSSTSYALFRIDNFQRYPVPAELHGQFFKSESYVLVYRYRPQGSGVERAVGYFWQGSRSGNLDRGTSALMTVELTEGVSGEVMQWRIVESKEPKHFCEIFGSHSVVVRLSLPPPASPTTGSTVAFDIRECFDGVCKAIEFELNEISLNQNHVVLLMTPKSSIIYHGKHAVLSEKQYAKEMAGRYGAKEAKIVFVENLANIPDDLKELIGTAKIAEHLKEEKSWWKAGRYPARLFSVSSGSGLVKVEEVIGVTQEDLDPNIVMILDTGVAAYAWFGTTSKPNEKIIGMETVQVNFTGDNTCIVEQLVTYAYEEPYEFTKHFQAWTRKKFPKDKLTSKPRVRPLAEVLKEYKRETYPLDVLLGDAVPEHVDRTKLEMYLSDEEFDALFKMRKDEYLGLQPWKRDKIKKDLGVF</sequence>
<evidence type="ECO:0000259" key="7">
    <source>
        <dbReference type="PROSITE" id="PS51089"/>
    </source>
</evidence>
<dbReference type="GO" id="GO:0005737">
    <property type="term" value="C:cytoplasm"/>
    <property type="evidence" value="ECO:0007669"/>
    <property type="project" value="TreeGrafter"/>
</dbReference>
<dbReference type="SMART" id="SM00233">
    <property type="entry name" value="PH"/>
    <property type="match status" value="3"/>
</dbReference>
<dbReference type="Gene3D" id="3.40.20.10">
    <property type="entry name" value="Severin"/>
    <property type="match status" value="5"/>
</dbReference>
<evidence type="ECO:0000256" key="1">
    <source>
        <dbReference type="ARBA" id="ARBA00008418"/>
    </source>
</evidence>
<evidence type="ECO:0000256" key="2">
    <source>
        <dbReference type="ARBA" id="ARBA00022467"/>
    </source>
</evidence>
<evidence type="ECO:0000259" key="6">
    <source>
        <dbReference type="PROSITE" id="PS50003"/>
    </source>
</evidence>
<evidence type="ECO:0000256" key="5">
    <source>
        <dbReference type="SAM" id="MobiDB-lite"/>
    </source>
</evidence>
<dbReference type="PANTHER" id="PTHR11977">
    <property type="entry name" value="VILLIN"/>
    <property type="match status" value="1"/>
</dbReference>
<dbReference type="InterPro" id="IPR007122">
    <property type="entry name" value="Villin/Gelsolin"/>
</dbReference>
<comment type="caution">
    <text evidence="8">The sequence shown here is derived from an EMBL/GenBank/DDBJ whole genome shotgun (WGS) entry which is preliminary data.</text>
</comment>
<dbReference type="GO" id="GO:0005546">
    <property type="term" value="F:phosphatidylinositol-4,5-bisphosphate binding"/>
    <property type="evidence" value="ECO:0007669"/>
    <property type="project" value="TreeGrafter"/>
</dbReference>
<accession>A0AAD5SJK2</accession>
<dbReference type="GO" id="GO:0051016">
    <property type="term" value="P:barbed-end actin filament capping"/>
    <property type="evidence" value="ECO:0007669"/>
    <property type="project" value="TreeGrafter"/>
</dbReference>
<name>A0AAD5SJK2_9FUNG</name>
<feature type="domain" description="HP" evidence="7">
    <location>
        <begin position="1198"/>
        <end position="1261"/>
    </location>
</feature>
<keyword evidence="4" id="KW-0009">Actin-binding</keyword>
<protein>
    <submittedName>
        <fullName evidence="8">Coronin-2B</fullName>
    </submittedName>
</protein>
<dbReference type="CDD" id="cd00821">
    <property type="entry name" value="PH"/>
    <property type="match status" value="1"/>
</dbReference>
<dbReference type="Pfam" id="PF00626">
    <property type="entry name" value="Gelsolin"/>
    <property type="match status" value="2"/>
</dbReference>
<dbReference type="PANTHER" id="PTHR11977:SF51">
    <property type="entry name" value="PROTEIN FLIGHTLESS-1 HOMOLOG"/>
    <property type="match status" value="1"/>
</dbReference>
<dbReference type="Gene3D" id="1.10.950.10">
    <property type="entry name" value="Villin headpiece domain"/>
    <property type="match status" value="1"/>
</dbReference>
<proteinExistence type="inferred from homology"/>
<dbReference type="SUPFAM" id="SSF50729">
    <property type="entry name" value="PH domain-like"/>
    <property type="match status" value="2"/>
</dbReference>
<evidence type="ECO:0000256" key="4">
    <source>
        <dbReference type="ARBA" id="ARBA00023203"/>
    </source>
</evidence>
<comment type="similarity">
    <text evidence="1">Belongs to the villin/gelsolin family.</text>
</comment>
<dbReference type="PROSITE" id="PS50003">
    <property type="entry name" value="PH_DOMAIN"/>
    <property type="match status" value="1"/>
</dbReference>
<dbReference type="GO" id="GO:0015629">
    <property type="term" value="C:actin cytoskeleton"/>
    <property type="evidence" value="ECO:0007669"/>
    <property type="project" value="TreeGrafter"/>
</dbReference>
<gene>
    <name evidence="8" type="primary">CORO2B_1</name>
    <name evidence="8" type="ORF">HK097_006922</name>
</gene>
<dbReference type="SMART" id="SM00153">
    <property type="entry name" value="VHP"/>
    <property type="match status" value="1"/>
</dbReference>
<dbReference type="GO" id="GO:0051014">
    <property type="term" value="P:actin filament severing"/>
    <property type="evidence" value="ECO:0007669"/>
    <property type="project" value="TreeGrafter"/>
</dbReference>
<dbReference type="InterPro" id="IPR007123">
    <property type="entry name" value="Gelsolin-like_dom"/>
</dbReference>
<dbReference type="InterPro" id="IPR011993">
    <property type="entry name" value="PH-like_dom_sf"/>
</dbReference>
<evidence type="ECO:0000313" key="9">
    <source>
        <dbReference type="Proteomes" id="UP001212841"/>
    </source>
</evidence>
<dbReference type="Proteomes" id="UP001212841">
    <property type="component" value="Unassembled WGS sequence"/>
</dbReference>
<dbReference type="InterPro" id="IPR029006">
    <property type="entry name" value="ADF-H/Gelsolin-like_dom_sf"/>
</dbReference>
<keyword evidence="9" id="KW-1185">Reference proteome</keyword>
<dbReference type="PROSITE" id="PS51089">
    <property type="entry name" value="HP"/>
    <property type="match status" value="1"/>
</dbReference>
<dbReference type="SMART" id="SM00262">
    <property type="entry name" value="GEL"/>
    <property type="match status" value="4"/>
</dbReference>
<keyword evidence="3" id="KW-0677">Repeat</keyword>
<dbReference type="Pfam" id="PF02209">
    <property type="entry name" value="VHP"/>
    <property type="match status" value="1"/>
</dbReference>
<evidence type="ECO:0000313" key="8">
    <source>
        <dbReference type="EMBL" id="KAJ3056431.1"/>
    </source>
</evidence>
<dbReference type="Pfam" id="PF16300">
    <property type="entry name" value="WD40_4"/>
    <property type="match status" value="1"/>
</dbReference>
<dbReference type="InterPro" id="IPR001849">
    <property type="entry name" value="PH_domain"/>
</dbReference>
<dbReference type="SUPFAM" id="SSF82754">
    <property type="entry name" value="C-terminal, gelsolin-like domain of Sec23/24"/>
    <property type="match status" value="1"/>
</dbReference>
<dbReference type="EMBL" id="JADGJD010000033">
    <property type="protein sequence ID" value="KAJ3056431.1"/>
    <property type="molecule type" value="Genomic_DNA"/>
</dbReference>
<dbReference type="Gene3D" id="2.30.29.30">
    <property type="entry name" value="Pleckstrin-homology domain (PH domain)/Phosphotyrosine-binding domain (PTB)"/>
    <property type="match status" value="1"/>
</dbReference>
<dbReference type="GO" id="GO:0008154">
    <property type="term" value="P:actin polymerization or depolymerization"/>
    <property type="evidence" value="ECO:0007669"/>
    <property type="project" value="TreeGrafter"/>
</dbReference>